<dbReference type="PRINTS" id="PR01438">
    <property type="entry name" value="UNVRSLSTRESS"/>
</dbReference>
<dbReference type="Gene3D" id="3.40.50.620">
    <property type="entry name" value="HUPs"/>
    <property type="match status" value="2"/>
</dbReference>
<dbReference type="AlphaFoldDB" id="A0A1G6UBX0"/>
<accession>A0A1G6UBX0</accession>
<dbReference type="InterPro" id="IPR014729">
    <property type="entry name" value="Rossmann-like_a/b/a_fold"/>
</dbReference>
<dbReference type="InterPro" id="IPR006015">
    <property type="entry name" value="Universal_stress_UspA"/>
</dbReference>
<dbReference type="RefSeq" id="WP_072844700.1">
    <property type="nucleotide sequence ID" value="NZ_FNAB01000004.1"/>
</dbReference>
<name>A0A1G6UBX0_9NOCA</name>
<organism evidence="3 4">
    <name type="scientific">Rhodococcus tukisamuensis</name>
    <dbReference type="NCBI Taxonomy" id="168276"/>
    <lineage>
        <taxon>Bacteria</taxon>
        <taxon>Bacillati</taxon>
        <taxon>Actinomycetota</taxon>
        <taxon>Actinomycetes</taxon>
        <taxon>Mycobacteriales</taxon>
        <taxon>Nocardiaceae</taxon>
        <taxon>Rhodococcus</taxon>
    </lineage>
</organism>
<feature type="domain" description="UspA" evidence="2">
    <location>
        <begin position="10"/>
        <end position="131"/>
    </location>
</feature>
<keyword evidence="4" id="KW-1185">Reference proteome</keyword>
<sequence length="276" mass="29054">MTYDPCTTGPVVVGIDGSRCAILAAKWAATEAAARQVELRLVHVVADADAELRAAQQALTVAAAAARTIEAVEVETTVTLGRPHSSLLSQSHSATMVVVGSVGVGFLPRMLLGSTAAALAVGASCPVALVREDHRVRPRSAPVIVGVNGTHLDDALVGASIHEARIRGTHVLAVRAEYSIRRDPHGDRELGVADNFEEEIRGRAERWQTAIPGVHVDTLVRQGSAAEELSTLSRHGQLLVVGSRGRGAVAGTVLGSTSQSLIYHARCSVLVYREHI</sequence>
<gene>
    <name evidence="3" type="ORF">SAMN05444580_104142</name>
</gene>
<reference evidence="3 4" key="1">
    <citation type="submission" date="2016-10" db="EMBL/GenBank/DDBJ databases">
        <authorList>
            <person name="de Groot N.N."/>
        </authorList>
    </citation>
    <scope>NUCLEOTIDE SEQUENCE [LARGE SCALE GENOMIC DNA]</scope>
    <source>
        <strain evidence="3 4">JCM 11308</strain>
    </source>
</reference>
<dbReference type="SUPFAM" id="SSF52402">
    <property type="entry name" value="Adenine nucleotide alpha hydrolases-like"/>
    <property type="match status" value="2"/>
</dbReference>
<dbReference type="STRING" id="168276.SAMN05444580_104142"/>
<dbReference type="PANTHER" id="PTHR46268">
    <property type="entry name" value="STRESS RESPONSE PROTEIN NHAX"/>
    <property type="match status" value="1"/>
</dbReference>
<evidence type="ECO:0000313" key="3">
    <source>
        <dbReference type="EMBL" id="SDD38880.1"/>
    </source>
</evidence>
<proteinExistence type="inferred from homology"/>
<dbReference type="InterPro" id="IPR006016">
    <property type="entry name" value="UspA"/>
</dbReference>
<dbReference type="EMBL" id="FNAB01000004">
    <property type="protein sequence ID" value="SDD38880.1"/>
    <property type="molecule type" value="Genomic_DNA"/>
</dbReference>
<evidence type="ECO:0000259" key="2">
    <source>
        <dbReference type="Pfam" id="PF00582"/>
    </source>
</evidence>
<dbReference type="PANTHER" id="PTHR46268:SF6">
    <property type="entry name" value="UNIVERSAL STRESS PROTEIN UP12"/>
    <property type="match status" value="1"/>
</dbReference>
<dbReference type="Proteomes" id="UP000199417">
    <property type="component" value="Unassembled WGS sequence"/>
</dbReference>
<evidence type="ECO:0000313" key="4">
    <source>
        <dbReference type="Proteomes" id="UP000199417"/>
    </source>
</evidence>
<feature type="domain" description="UspA" evidence="2">
    <location>
        <begin position="143"/>
        <end position="273"/>
    </location>
</feature>
<dbReference type="Pfam" id="PF00582">
    <property type="entry name" value="Usp"/>
    <property type="match status" value="2"/>
</dbReference>
<comment type="similarity">
    <text evidence="1">Belongs to the universal stress protein A family.</text>
</comment>
<protein>
    <submittedName>
        <fullName evidence="3">Nucleotide-binding universal stress protein, UspA family</fullName>
    </submittedName>
</protein>
<evidence type="ECO:0000256" key="1">
    <source>
        <dbReference type="ARBA" id="ARBA00008791"/>
    </source>
</evidence>